<sequence length="415" mass="43638">MTDRPLRNTRRTFLAASALGTLAGIATTGSAGETGATAPDPEFTIDCSTVSVDDWDTASGARAVFRDGSFVSVGDGTPDRFGAPGRVVESVTFTDSNGNDRTFSNDSTDCDPGAKAVTFTDSRVTVRGGQFLDVDATPDSLISTVDLHFVDGTTENVYHYEGPPTNVPDVYRGTGDNEGKVIEAFEISYDLNHTTHYVRNPATDKYLLGKESCQHRCIEVVGATEGAVDYEFTVDGPVRAVTLSDRRGATPGGNDAISDNGDGTWTVAGSTGNPGYGDVYAVNGAVTSFEQTGGPGDYVLRECEWRIVEDTSPSTDLLAVVATESGEVDYEFTVDGVARPITNAGPKRSAAGNDSVTDNGDGTVTVSGFTGNAGYGDTYAVTGDVTDFQRTGGDADFRIDYNGTEVSPSDLVDRH</sequence>
<proteinExistence type="predicted"/>
<dbReference type="GeneID" id="78821163"/>
<gene>
    <name evidence="1" type="ORF">ACFQMA_13620</name>
</gene>
<comment type="caution">
    <text evidence="1">The sequence shown here is derived from an EMBL/GenBank/DDBJ whole genome shotgun (WGS) entry which is preliminary data.</text>
</comment>
<name>A0ABD5Y0T9_9EURY</name>
<reference evidence="1 2" key="1">
    <citation type="journal article" date="2019" name="Int. J. Syst. Evol. Microbiol.">
        <title>The Global Catalogue of Microorganisms (GCM) 10K type strain sequencing project: providing services to taxonomists for standard genome sequencing and annotation.</title>
        <authorList>
            <consortium name="The Broad Institute Genomics Platform"/>
            <consortium name="The Broad Institute Genome Sequencing Center for Infectious Disease"/>
            <person name="Wu L."/>
            <person name="Ma J."/>
        </authorList>
    </citation>
    <scope>NUCLEOTIDE SEQUENCE [LARGE SCALE GENOMIC DNA]</scope>
    <source>
        <strain evidence="1 2">XZYJT29</strain>
    </source>
</reference>
<accession>A0ABD5Y0T9</accession>
<dbReference type="RefSeq" id="WP_274321944.1">
    <property type="nucleotide sequence ID" value="NZ_CP118158.1"/>
</dbReference>
<dbReference type="PROSITE" id="PS51318">
    <property type="entry name" value="TAT"/>
    <property type="match status" value="1"/>
</dbReference>
<keyword evidence="2" id="KW-1185">Reference proteome</keyword>
<dbReference type="AlphaFoldDB" id="A0ABD5Y0T9"/>
<evidence type="ECO:0000313" key="1">
    <source>
        <dbReference type="EMBL" id="MFC7140857.1"/>
    </source>
</evidence>
<dbReference type="InterPro" id="IPR006311">
    <property type="entry name" value="TAT_signal"/>
</dbReference>
<evidence type="ECO:0000313" key="2">
    <source>
        <dbReference type="Proteomes" id="UP001596432"/>
    </source>
</evidence>
<organism evidence="1 2">
    <name type="scientific">Halosimplex aquaticum</name>
    <dbReference type="NCBI Taxonomy" id="3026162"/>
    <lineage>
        <taxon>Archaea</taxon>
        <taxon>Methanobacteriati</taxon>
        <taxon>Methanobacteriota</taxon>
        <taxon>Stenosarchaea group</taxon>
        <taxon>Halobacteria</taxon>
        <taxon>Halobacteriales</taxon>
        <taxon>Haloarculaceae</taxon>
        <taxon>Halosimplex</taxon>
    </lineage>
</organism>
<evidence type="ECO:0008006" key="3">
    <source>
        <dbReference type="Google" id="ProtNLM"/>
    </source>
</evidence>
<dbReference type="EMBL" id="JBHTAS010000001">
    <property type="protein sequence ID" value="MFC7140857.1"/>
    <property type="molecule type" value="Genomic_DNA"/>
</dbReference>
<dbReference type="Proteomes" id="UP001596432">
    <property type="component" value="Unassembled WGS sequence"/>
</dbReference>
<protein>
    <recommendedName>
        <fullName evidence="3">Tat (Twin-arginine translocation) pathway signal sequence</fullName>
    </recommendedName>
</protein>